<dbReference type="Proteomes" id="UP000016930">
    <property type="component" value="Unassembled WGS sequence"/>
</dbReference>
<sequence length="723" mass="81567">MLSDLLTPYDNSHTQHAQLRREDSTYCPGTPSSDTRSIRSSISLPEAYGAFDPLGDAFFEQPFRGNAPHALMEYLSRNHKLFTRPDWGALPYHGRFGYVVQGKGAGKSRCCIEMGRQGVFVIYANLRSGHSDFAFPYGDPIPRQMLLETFAPDEEEYGTSCCAFFAAVFKVFGTELGNLMKDVHDNPVHAVQLWHTRMSGRDERHRARFFSRIKREYTQFMASEHAEPSVGSYRGALELRAVYSWLITTFPSVFDETDTPKVVIVIDEAQQLKQHGSMITNSRSETLCRVIADYSTHAMPASLWVLFTSSDPSVAMFGSTLSFSAVLQEAASNGRDPHKPVPQNLKLRTEWGGLFEPFTALGWDHHALPLGSIKARDVAQMDNLMRFGRPWWYMLSYFPRSLEGHLSSAERAIWPTMNNPISLLLPRYCLHFNNGHVRAQIFLEKSVTDMFSIFCRHQVYGPVWMEVTYPSEPFLANLCATRLHRDELNLVEALRDLYQVLEQGLILAESNCRLESRLLLLSCKDAVAKQLPDISAHRNELTYCRMVPVIDFLEALLGPSCWPLDEECSKSAKSAFANGYINFSHWVTMIAEIGKSRTLEPVPDWGSDDWLLRLWARTTAIQCSEDQPDIDQLIPVYFDTPDEDPTPSTLGSSSSKADSILGEHSRKSRLMSYLLIRGRPDEPEKACSRASGTNCGMNKSEAAGIEDESQLQLLGVRVTSQDF</sequence>
<name>M2QF09_CERS8</name>
<keyword evidence="3" id="KW-1185">Reference proteome</keyword>
<evidence type="ECO:0000313" key="2">
    <source>
        <dbReference type="EMBL" id="EMD35643.1"/>
    </source>
</evidence>
<feature type="region of interest" description="Disordered" evidence="1">
    <location>
        <begin position="1"/>
        <end position="38"/>
    </location>
</feature>
<protein>
    <submittedName>
        <fullName evidence="2">Uncharacterized protein</fullName>
    </submittedName>
</protein>
<dbReference type="HOGENOM" id="CLU_009568_3_0_1"/>
<gene>
    <name evidence="2" type="ORF">CERSUDRAFT_96756</name>
</gene>
<evidence type="ECO:0000256" key="1">
    <source>
        <dbReference type="SAM" id="MobiDB-lite"/>
    </source>
</evidence>
<dbReference type="PANTHER" id="PTHR33266">
    <property type="entry name" value="CHROMOSOME 15, WHOLE GENOME SHOTGUN SEQUENCE"/>
    <property type="match status" value="1"/>
</dbReference>
<organism evidence="2 3">
    <name type="scientific">Ceriporiopsis subvermispora (strain B)</name>
    <name type="common">White-rot fungus</name>
    <name type="synonym">Gelatoporia subvermispora</name>
    <dbReference type="NCBI Taxonomy" id="914234"/>
    <lineage>
        <taxon>Eukaryota</taxon>
        <taxon>Fungi</taxon>
        <taxon>Dikarya</taxon>
        <taxon>Basidiomycota</taxon>
        <taxon>Agaricomycotina</taxon>
        <taxon>Agaricomycetes</taxon>
        <taxon>Polyporales</taxon>
        <taxon>Gelatoporiaceae</taxon>
        <taxon>Gelatoporia</taxon>
    </lineage>
</organism>
<dbReference type="OrthoDB" id="107110at2759"/>
<evidence type="ECO:0000313" key="3">
    <source>
        <dbReference type="Proteomes" id="UP000016930"/>
    </source>
</evidence>
<dbReference type="EMBL" id="KB445800">
    <property type="protein sequence ID" value="EMD35643.1"/>
    <property type="molecule type" value="Genomic_DNA"/>
</dbReference>
<accession>M2QF09</accession>
<feature type="compositionally biased region" description="Polar residues" evidence="1">
    <location>
        <begin position="646"/>
        <end position="657"/>
    </location>
</feature>
<feature type="region of interest" description="Disordered" evidence="1">
    <location>
        <begin position="641"/>
        <end position="661"/>
    </location>
</feature>
<proteinExistence type="predicted"/>
<dbReference type="STRING" id="914234.M2QF09"/>
<dbReference type="PANTHER" id="PTHR33266:SF1">
    <property type="entry name" value="F-BOX DOMAIN-CONTAINING PROTEIN"/>
    <property type="match status" value="1"/>
</dbReference>
<dbReference type="AlphaFoldDB" id="M2QF09"/>
<reference evidence="2 3" key="1">
    <citation type="journal article" date="2012" name="Proc. Natl. Acad. Sci. U.S.A.">
        <title>Comparative genomics of Ceriporiopsis subvermispora and Phanerochaete chrysosporium provide insight into selective ligninolysis.</title>
        <authorList>
            <person name="Fernandez-Fueyo E."/>
            <person name="Ruiz-Duenas F.J."/>
            <person name="Ferreira P."/>
            <person name="Floudas D."/>
            <person name="Hibbett D.S."/>
            <person name="Canessa P."/>
            <person name="Larrondo L.F."/>
            <person name="James T.Y."/>
            <person name="Seelenfreund D."/>
            <person name="Lobos S."/>
            <person name="Polanco R."/>
            <person name="Tello M."/>
            <person name="Honda Y."/>
            <person name="Watanabe T."/>
            <person name="Watanabe T."/>
            <person name="Ryu J.S."/>
            <person name="Kubicek C.P."/>
            <person name="Schmoll M."/>
            <person name="Gaskell J."/>
            <person name="Hammel K.E."/>
            <person name="St John F.J."/>
            <person name="Vanden Wymelenberg A."/>
            <person name="Sabat G."/>
            <person name="Splinter BonDurant S."/>
            <person name="Syed K."/>
            <person name="Yadav J.S."/>
            <person name="Doddapaneni H."/>
            <person name="Subramanian V."/>
            <person name="Lavin J.L."/>
            <person name="Oguiza J.A."/>
            <person name="Perez G."/>
            <person name="Pisabarro A.G."/>
            <person name="Ramirez L."/>
            <person name="Santoyo F."/>
            <person name="Master E."/>
            <person name="Coutinho P.M."/>
            <person name="Henrissat B."/>
            <person name="Lombard V."/>
            <person name="Magnuson J.K."/>
            <person name="Kuees U."/>
            <person name="Hori C."/>
            <person name="Igarashi K."/>
            <person name="Samejima M."/>
            <person name="Held B.W."/>
            <person name="Barry K.W."/>
            <person name="LaButti K.M."/>
            <person name="Lapidus A."/>
            <person name="Lindquist E.A."/>
            <person name="Lucas S.M."/>
            <person name="Riley R."/>
            <person name="Salamov A.A."/>
            <person name="Hoffmeister D."/>
            <person name="Schwenk D."/>
            <person name="Hadar Y."/>
            <person name="Yarden O."/>
            <person name="de Vries R.P."/>
            <person name="Wiebenga A."/>
            <person name="Stenlid J."/>
            <person name="Eastwood D."/>
            <person name="Grigoriev I.V."/>
            <person name="Berka R.M."/>
            <person name="Blanchette R.A."/>
            <person name="Kersten P."/>
            <person name="Martinez A.T."/>
            <person name="Vicuna R."/>
            <person name="Cullen D."/>
        </authorList>
    </citation>
    <scope>NUCLEOTIDE SEQUENCE [LARGE SCALE GENOMIC DNA]</scope>
    <source>
        <strain evidence="2 3">B</strain>
    </source>
</reference>